<sequence length="180" mass="20011">MTAEIETLSSRIAYRNRWIRVREDEIRRADGSTGLYGVVERADFAVIVPLEADGSLHLVEQYRYPVGGRYWELPQGAWEDRPGVEPATLARGELQEETGLVAGRMTHLGHLLLAPGLATQGYDVFLAEDPSRTETALEVEEQGLIARRFTRAEVEAMIDAGAIKDATTIAALALMDRRCR</sequence>
<reference evidence="9 10" key="1">
    <citation type="submission" date="2023-07" db="EMBL/GenBank/DDBJ databases">
        <authorList>
            <person name="Kim M.K."/>
        </authorList>
    </citation>
    <scope>NUCLEOTIDE SEQUENCE [LARGE SCALE GENOMIC DNA]</scope>
    <source>
        <strain evidence="9 10">KR1UV-12</strain>
    </source>
</reference>
<protein>
    <recommendedName>
        <fullName evidence="4">GDP-mannose pyrophosphatase</fullName>
    </recommendedName>
    <alternativeName>
        <fullName evidence="6">GDP-mannose hydrolase</fullName>
    </alternativeName>
    <alternativeName>
        <fullName evidence="7">GDPMK</fullName>
    </alternativeName>
</protein>
<accession>A0ABT9EN77</accession>
<comment type="catalytic activity">
    <reaction evidence="1">
        <text>GDP-alpha-D-mannose + H2O = alpha-D-mannose 1-phosphate + GMP + 2 H(+)</text>
        <dbReference type="Rhea" id="RHEA:27978"/>
        <dbReference type="ChEBI" id="CHEBI:15377"/>
        <dbReference type="ChEBI" id="CHEBI:15378"/>
        <dbReference type="ChEBI" id="CHEBI:57527"/>
        <dbReference type="ChEBI" id="CHEBI:58115"/>
        <dbReference type="ChEBI" id="CHEBI:58409"/>
    </reaction>
</comment>
<name>A0ABT9EN77_9SPHN</name>
<dbReference type="RefSeq" id="WP_305174141.1">
    <property type="nucleotide sequence ID" value="NZ_JAUUDS010000009.1"/>
</dbReference>
<evidence type="ECO:0000313" key="10">
    <source>
        <dbReference type="Proteomes" id="UP001230685"/>
    </source>
</evidence>
<comment type="similarity">
    <text evidence="3">Belongs to the Nudix hydrolase family. NudK subfamily.</text>
</comment>
<organism evidence="9 10">
    <name type="scientific">Sphingomonas aurea</name>
    <dbReference type="NCBI Taxonomy" id="3063994"/>
    <lineage>
        <taxon>Bacteria</taxon>
        <taxon>Pseudomonadati</taxon>
        <taxon>Pseudomonadota</taxon>
        <taxon>Alphaproteobacteria</taxon>
        <taxon>Sphingomonadales</taxon>
        <taxon>Sphingomonadaceae</taxon>
        <taxon>Sphingomonas</taxon>
    </lineage>
</organism>
<dbReference type="CDD" id="cd24161">
    <property type="entry name" value="NUDIX_ADPRase_Ndx2"/>
    <property type="match status" value="1"/>
</dbReference>
<feature type="domain" description="Nudix hydrolase" evidence="8">
    <location>
        <begin position="39"/>
        <end position="171"/>
    </location>
</feature>
<dbReference type="InterPro" id="IPR000086">
    <property type="entry name" value="NUDIX_hydrolase_dom"/>
</dbReference>
<gene>
    <name evidence="9" type="ORF">Q5H91_14410</name>
</gene>
<dbReference type="InterPro" id="IPR015797">
    <property type="entry name" value="NUDIX_hydrolase-like_dom_sf"/>
</dbReference>
<dbReference type="Proteomes" id="UP001230685">
    <property type="component" value="Unassembled WGS sequence"/>
</dbReference>
<dbReference type="SUPFAM" id="SSF55811">
    <property type="entry name" value="Nudix"/>
    <property type="match status" value="1"/>
</dbReference>
<dbReference type="Gene3D" id="3.90.79.10">
    <property type="entry name" value="Nucleoside Triphosphate Pyrophosphohydrolase"/>
    <property type="match status" value="1"/>
</dbReference>
<evidence type="ECO:0000256" key="6">
    <source>
        <dbReference type="ARBA" id="ARBA00032162"/>
    </source>
</evidence>
<evidence type="ECO:0000256" key="5">
    <source>
        <dbReference type="ARBA" id="ARBA00022801"/>
    </source>
</evidence>
<keyword evidence="10" id="KW-1185">Reference proteome</keyword>
<evidence type="ECO:0000256" key="3">
    <source>
        <dbReference type="ARBA" id="ARBA00007275"/>
    </source>
</evidence>
<evidence type="ECO:0000259" key="8">
    <source>
        <dbReference type="PROSITE" id="PS51462"/>
    </source>
</evidence>
<dbReference type="PROSITE" id="PS51462">
    <property type="entry name" value="NUDIX"/>
    <property type="match status" value="1"/>
</dbReference>
<comment type="caution">
    <text evidence="9">The sequence shown here is derived from an EMBL/GenBank/DDBJ whole genome shotgun (WGS) entry which is preliminary data.</text>
</comment>
<evidence type="ECO:0000256" key="1">
    <source>
        <dbReference type="ARBA" id="ARBA00000847"/>
    </source>
</evidence>
<dbReference type="EMBL" id="JAUUDS010000009">
    <property type="protein sequence ID" value="MDP1028413.1"/>
    <property type="molecule type" value="Genomic_DNA"/>
</dbReference>
<proteinExistence type="inferred from homology"/>
<dbReference type="GO" id="GO:0016787">
    <property type="term" value="F:hydrolase activity"/>
    <property type="evidence" value="ECO:0007669"/>
    <property type="project" value="UniProtKB-KW"/>
</dbReference>
<evidence type="ECO:0000256" key="2">
    <source>
        <dbReference type="ARBA" id="ARBA00001946"/>
    </source>
</evidence>
<dbReference type="PANTHER" id="PTHR11839">
    <property type="entry name" value="UDP/ADP-SUGAR PYROPHOSPHATASE"/>
    <property type="match status" value="1"/>
</dbReference>
<evidence type="ECO:0000256" key="4">
    <source>
        <dbReference type="ARBA" id="ARBA00016377"/>
    </source>
</evidence>
<dbReference type="Pfam" id="PF00293">
    <property type="entry name" value="NUDIX"/>
    <property type="match status" value="1"/>
</dbReference>
<evidence type="ECO:0000313" key="9">
    <source>
        <dbReference type="EMBL" id="MDP1028413.1"/>
    </source>
</evidence>
<dbReference type="PANTHER" id="PTHR11839:SF18">
    <property type="entry name" value="NUDIX HYDROLASE DOMAIN-CONTAINING PROTEIN"/>
    <property type="match status" value="1"/>
</dbReference>
<comment type="cofactor">
    <cofactor evidence="2">
        <name>Mg(2+)</name>
        <dbReference type="ChEBI" id="CHEBI:18420"/>
    </cofactor>
</comment>
<keyword evidence="5 9" id="KW-0378">Hydrolase</keyword>
<evidence type="ECO:0000256" key="7">
    <source>
        <dbReference type="ARBA" id="ARBA00032272"/>
    </source>
</evidence>